<evidence type="ECO:0000313" key="1">
    <source>
        <dbReference type="EMBL" id="RIA86541.1"/>
    </source>
</evidence>
<proteinExistence type="predicted"/>
<evidence type="ECO:0000313" key="2">
    <source>
        <dbReference type="Proteomes" id="UP000265703"/>
    </source>
</evidence>
<dbReference type="OrthoDB" id="2441262at2759"/>
<protein>
    <submittedName>
        <fullName evidence="1">Uncharacterized protein</fullName>
    </submittedName>
</protein>
<dbReference type="EMBL" id="QKYT01000358">
    <property type="protein sequence ID" value="RIA86541.1"/>
    <property type="molecule type" value="Genomic_DNA"/>
</dbReference>
<accession>A0A397SUH4</accession>
<dbReference type="Proteomes" id="UP000265703">
    <property type="component" value="Unassembled WGS sequence"/>
</dbReference>
<name>A0A397SUH4_9GLOM</name>
<dbReference type="AlphaFoldDB" id="A0A397SUH4"/>
<comment type="caution">
    <text evidence="1">The sequence shown here is derived from an EMBL/GenBank/DDBJ whole genome shotgun (WGS) entry which is preliminary data.</text>
</comment>
<sequence length="352" mass="40906">MNILPSIKQKCNRIKTLKEENSNLIVNNICEKDIESIGKLEDTLKNTYETVEQQNEPLNITISRMEELEHKVNGIKFFSSYRDWLLQEVRAKSNTIFHRNKQSLGEAKMKLHDPIPDNIRIYKPPLQKALEAIAPILILKIFMSFWICWNNQSLKLKNLLSGVGMTLDDIKLLQEVRAKSNTIFHRNKQILGEAKMKLHDPIPDNIRIYKPPLQKALETIEVHIIYPSHHEETIFIQELISPDSRFIVDVVIGLRRLSKEYAARQALRILFTNVLKMNKGKSNKYTYNTSKLHYYRTTMNNDNLMPNVNQTITNSDQSTYPMMNHHIHGHLPDLMVNRCFSSDAHATSSTFV</sequence>
<gene>
    <name evidence="1" type="ORF">C1645_829142</name>
</gene>
<keyword evidence="2" id="KW-1185">Reference proteome</keyword>
<organism evidence="1 2">
    <name type="scientific">Glomus cerebriforme</name>
    <dbReference type="NCBI Taxonomy" id="658196"/>
    <lineage>
        <taxon>Eukaryota</taxon>
        <taxon>Fungi</taxon>
        <taxon>Fungi incertae sedis</taxon>
        <taxon>Mucoromycota</taxon>
        <taxon>Glomeromycotina</taxon>
        <taxon>Glomeromycetes</taxon>
        <taxon>Glomerales</taxon>
        <taxon>Glomeraceae</taxon>
        <taxon>Glomus</taxon>
    </lineage>
</organism>
<reference evidence="1 2" key="1">
    <citation type="submission" date="2018-06" db="EMBL/GenBank/DDBJ databases">
        <title>Comparative genomics reveals the genomic features of Rhizophagus irregularis, R. cerebriforme, R. diaphanum and Gigaspora rosea, and their symbiotic lifestyle signature.</title>
        <authorList>
            <person name="Morin E."/>
            <person name="San Clemente H."/>
            <person name="Chen E.C.H."/>
            <person name="De La Providencia I."/>
            <person name="Hainaut M."/>
            <person name="Kuo A."/>
            <person name="Kohler A."/>
            <person name="Murat C."/>
            <person name="Tang N."/>
            <person name="Roy S."/>
            <person name="Loubradou J."/>
            <person name="Henrissat B."/>
            <person name="Grigoriev I.V."/>
            <person name="Corradi N."/>
            <person name="Roux C."/>
            <person name="Martin F.M."/>
        </authorList>
    </citation>
    <scope>NUCLEOTIDE SEQUENCE [LARGE SCALE GENOMIC DNA]</scope>
    <source>
        <strain evidence="1 2">DAOM 227022</strain>
    </source>
</reference>